<keyword evidence="2" id="KW-1185">Reference proteome</keyword>
<gene>
    <name evidence="1" type="ORF">GZ77_09090</name>
</gene>
<dbReference type="EMBL" id="JOKG01000002">
    <property type="protein sequence ID" value="KEQ14498.1"/>
    <property type="molecule type" value="Genomic_DNA"/>
</dbReference>
<evidence type="ECO:0008006" key="3">
    <source>
        <dbReference type="Google" id="ProtNLM"/>
    </source>
</evidence>
<dbReference type="InterPro" id="IPR009901">
    <property type="entry name" value="Phage_VT1-Sakai_H0025"/>
</dbReference>
<dbReference type="RefSeq" id="WP_034874399.1">
    <property type="nucleotide sequence ID" value="NZ_JOKG01000002.1"/>
</dbReference>
<accession>A0A081N7S5</accession>
<evidence type="ECO:0000313" key="1">
    <source>
        <dbReference type="EMBL" id="KEQ14498.1"/>
    </source>
</evidence>
<dbReference type="Proteomes" id="UP000028006">
    <property type="component" value="Unassembled WGS sequence"/>
</dbReference>
<dbReference type="AlphaFoldDB" id="A0A081N7S5"/>
<sequence length="169" mass="18769">MDGQARFHWNITQLAEAFGVSRDTVRKRLKQANVLPVDQKRNAPLYLVADAAKAVFAPAPGVDGDYGGYDSLDKMPPKDRKDWFDSERSRVALEKEVGQLIPNSEVAEGYADFVSAIVDPLDSLTDLLERKCGLSGDVLERVQSEVDAIREQMYHRAVMSGAEQLVDDD</sequence>
<name>A0A081N7S5_9GAMM</name>
<proteinExistence type="predicted"/>
<evidence type="ECO:0000313" key="2">
    <source>
        <dbReference type="Proteomes" id="UP000028006"/>
    </source>
</evidence>
<protein>
    <recommendedName>
        <fullName evidence="3">Terminase small subunit</fullName>
    </recommendedName>
</protein>
<dbReference type="eggNOG" id="ENOG502ZB20">
    <property type="taxonomic scope" value="Bacteria"/>
</dbReference>
<comment type="caution">
    <text evidence="1">The sequence shown here is derived from an EMBL/GenBank/DDBJ whole genome shotgun (WGS) entry which is preliminary data.</text>
</comment>
<dbReference type="Pfam" id="PF07278">
    <property type="entry name" value="DUF1441"/>
    <property type="match status" value="1"/>
</dbReference>
<organism evidence="1 2">
    <name type="scientific">Endozoicomonas montiporae</name>
    <dbReference type="NCBI Taxonomy" id="1027273"/>
    <lineage>
        <taxon>Bacteria</taxon>
        <taxon>Pseudomonadati</taxon>
        <taxon>Pseudomonadota</taxon>
        <taxon>Gammaproteobacteria</taxon>
        <taxon>Oceanospirillales</taxon>
        <taxon>Endozoicomonadaceae</taxon>
        <taxon>Endozoicomonas</taxon>
    </lineage>
</organism>
<reference evidence="1 2" key="1">
    <citation type="submission" date="2014-06" db="EMBL/GenBank/DDBJ databases">
        <title>Whole Genome Sequences of Three Symbiotic Endozoicomonas Bacteria.</title>
        <authorList>
            <person name="Neave M.J."/>
            <person name="Apprill A."/>
            <person name="Voolstra C.R."/>
        </authorList>
    </citation>
    <scope>NUCLEOTIDE SEQUENCE [LARGE SCALE GENOMIC DNA]</scope>
    <source>
        <strain evidence="1 2">LMG 24815</strain>
    </source>
</reference>